<dbReference type="PROSITE" id="PS50090">
    <property type="entry name" value="MYB_LIKE"/>
    <property type="match status" value="1"/>
</dbReference>
<dbReference type="Pfam" id="PF04433">
    <property type="entry name" value="SWIRM"/>
    <property type="match status" value="1"/>
</dbReference>
<feature type="region of interest" description="Disordered" evidence="6">
    <location>
        <begin position="467"/>
        <end position="502"/>
    </location>
</feature>
<dbReference type="SUPFAM" id="SSF46689">
    <property type="entry name" value="Homeodomain-like"/>
    <property type="match status" value="2"/>
</dbReference>
<feature type="region of interest" description="Disordered" evidence="6">
    <location>
        <begin position="327"/>
        <end position="423"/>
    </location>
</feature>
<evidence type="ECO:0000256" key="1">
    <source>
        <dbReference type="ARBA" id="ARBA00022473"/>
    </source>
</evidence>
<evidence type="ECO:0000256" key="5">
    <source>
        <dbReference type="ARBA" id="ARBA00023242"/>
    </source>
</evidence>
<dbReference type="GO" id="GO:0003677">
    <property type="term" value="F:DNA binding"/>
    <property type="evidence" value="ECO:0007669"/>
    <property type="project" value="UniProtKB-KW"/>
</dbReference>
<gene>
    <name evidence="10" type="ORF">Salat_0017800</name>
</gene>
<dbReference type="PROSITE" id="PS50934">
    <property type="entry name" value="SWIRM"/>
    <property type="match status" value="1"/>
</dbReference>
<keyword evidence="11" id="KW-1185">Reference proteome</keyword>
<evidence type="ECO:0000256" key="3">
    <source>
        <dbReference type="ARBA" id="ARBA00023125"/>
    </source>
</evidence>
<dbReference type="GO" id="GO:0005634">
    <property type="term" value="C:nucleus"/>
    <property type="evidence" value="ECO:0007669"/>
    <property type="project" value="UniProtKB-ARBA"/>
</dbReference>
<evidence type="ECO:0000259" key="8">
    <source>
        <dbReference type="PROSITE" id="PS50934"/>
    </source>
</evidence>
<dbReference type="InterPro" id="IPR017884">
    <property type="entry name" value="SANT_dom"/>
</dbReference>
<dbReference type="InterPro" id="IPR036388">
    <property type="entry name" value="WH-like_DNA-bd_sf"/>
</dbReference>
<evidence type="ECO:0000259" key="7">
    <source>
        <dbReference type="PROSITE" id="PS50090"/>
    </source>
</evidence>
<protein>
    <submittedName>
        <fullName evidence="10">SWI/SNF complex subunit SWI3A</fullName>
    </submittedName>
</protein>
<evidence type="ECO:0000256" key="6">
    <source>
        <dbReference type="SAM" id="MobiDB-lite"/>
    </source>
</evidence>
<accession>A0AAE1YV12</accession>
<dbReference type="InterPro" id="IPR001005">
    <property type="entry name" value="SANT/Myb"/>
</dbReference>
<name>A0AAE1YV12_9LAMI</name>
<organism evidence="10 11">
    <name type="scientific">Sesamum alatum</name>
    <dbReference type="NCBI Taxonomy" id="300844"/>
    <lineage>
        <taxon>Eukaryota</taxon>
        <taxon>Viridiplantae</taxon>
        <taxon>Streptophyta</taxon>
        <taxon>Embryophyta</taxon>
        <taxon>Tracheophyta</taxon>
        <taxon>Spermatophyta</taxon>
        <taxon>Magnoliopsida</taxon>
        <taxon>eudicotyledons</taxon>
        <taxon>Gunneridae</taxon>
        <taxon>Pentapetalae</taxon>
        <taxon>asterids</taxon>
        <taxon>lamiids</taxon>
        <taxon>Lamiales</taxon>
        <taxon>Pedaliaceae</taxon>
        <taxon>Sesamum</taxon>
    </lineage>
</organism>
<keyword evidence="5" id="KW-0539">Nucleus</keyword>
<dbReference type="InterPro" id="IPR032451">
    <property type="entry name" value="SMARCC_C"/>
</dbReference>
<feature type="domain" description="SWIRM" evidence="8">
    <location>
        <begin position="11"/>
        <end position="108"/>
    </location>
</feature>
<dbReference type="CDD" id="cd00167">
    <property type="entry name" value="SANT"/>
    <property type="match status" value="1"/>
</dbReference>
<evidence type="ECO:0000256" key="4">
    <source>
        <dbReference type="ARBA" id="ARBA00023163"/>
    </source>
</evidence>
<keyword evidence="2" id="KW-0805">Transcription regulation</keyword>
<dbReference type="Pfam" id="PF16495">
    <property type="entry name" value="SWIRM-assoc_1"/>
    <property type="match status" value="1"/>
</dbReference>
<dbReference type="PANTHER" id="PTHR12802">
    <property type="entry name" value="SWI/SNF COMPLEX-RELATED"/>
    <property type="match status" value="1"/>
</dbReference>
<proteinExistence type="predicted"/>
<dbReference type="InterPro" id="IPR007526">
    <property type="entry name" value="SWIRM"/>
</dbReference>
<evidence type="ECO:0000313" key="10">
    <source>
        <dbReference type="EMBL" id="KAK4436839.1"/>
    </source>
</evidence>
<evidence type="ECO:0000259" key="9">
    <source>
        <dbReference type="PROSITE" id="PS51293"/>
    </source>
</evidence>
<reference evidence="10" key="1">
    <citation type="submission" date="2020-06" db="EMBL/GenBank/DDBJ databases">
        <authorList>
            <person name="Li T."/>
            <person name="Hu X."/>
            <person name="Zhang T."/>
            <person name="Song X."/>
            <person name="Zhang H."/>
            <person name="Dai N."/>
            <person name="Sheng W."/>
            <person name="Hou X."/>
            <person name="Wei L."/>
        </authorList>
    </citation>
    <scope>NUCLEOTIDE SEQUENCE</scope>
    <source>
        <strain evidence="10">3651</strain>
        <tissue evidence="10">Leaf</tissue>
    </source>
</reference>
<evidence type="ECO:0000313" key="11">
    <source>
        <dbReference type="Proteomes" id="UP001293254"/>
    </source>
</evidence>
<dbReference type="Proteomes" id="UP001293254">
    <property type="component" value="Unassembled WGS sequence"/>
</dbReference>
<dbReference type="PROSITE" id="PS51293">
    <property type="entry name" value="SANT"/>
    <property type="match status" value="1"/>
</dbReference>
<dbReference type="PANTHER" id="PTHR12802:SF140">
    <property type="entry name" value="SWI_SNF COMPLEX SUBUNIT SWI3A"/>
    <property type="match status" value="1"/>
</dbReference>
<dbReference type="Gene3D" id="1.10.10.60">
    <property type="entry name" value="Homeodomain-like"/>
    <property type="match status" value="1"/>
</dbReference>
<dbReference type="Gene3D" id="1.10.10.10">
    <property type="entry name" value="Winged helix-like DNA-binding domain superfamily/Winged helix DNA-binding domain"/>
    <property type="match status" value="1"/>
</dbReference>
<dbReference type="FunFam" id="1.10.10.10:FF:000020">
    <property type="entry name" value="SWI/SNF complex subunit SMARCC2 isoform c"/>
    <property type="match status" value="1"/>
</dbReference>
<feature type="compositionally biased region" description="Polar residues" evidence="6">
    <location>
        <begin position="327"/>
        <end position="338"/>
    </location>
</feature>
<keyword evidence="3" id="KW-0238">DNA-binding</keyword>
<dbReference type="InterPro" id="IPR009057">
    <property type="entry name" value="Homeodomain-like_sf"/>
</dbReference>
<feature type="domain" description="Myb-like" evidence="7">
    <location>
        <begin position="250"/>
        <end position="292"/>
    </location>
</feature>
<dbReference type="Pfam" id="PF00249">
    <property type="entry name" value="Myb_DNA-binding"/>
    <property type="match status" value="1"/>
</dbReference>
<reference evidence="10" key="2">
    <citation type="journal article" date="2024" name="Plant">
        <title>Genomic evolution and insights into agronomic trait innovations of Sesamum species.</title>
        <authorList>
            <person name="Miao H."/>
            <person name="Wang L."/>
            <person name="Qu L."/>
            <person name="Liu H."/>
            <person name="Sun Y."/>
            <person name="Le M."/>
            <person name="Wang Q."/>
            <person name="Wei S."/>
            <person name="Zheng Y."/>
            <person name="Lin W."/>
            <person name="Duan Y."/>
            <person name="Cao H."/>
            <person name="Xiong S."/>
            <person name="Wang X."/>
            <person name="Wei L."/>
            <person name="Li C."/>
            <person name="Ma Q."/>
            <person name="Ju M."/>
            <person name="Zhao R."/>
            <person name="Li G."/>
            <person name="Mu C."/>
            <person name="Tian Q."/>
            <person name="Mei H."/>
            <person name="Zhang T."/>
            <person name="Gao T."/>
            <person name="Zhang H."/>
        </authorList>
    </citation>
    <scope>NUCLEOTIDE SEQUENCE</scope>
    <source>
        <strain evidence="10">3651</strain>
    </source>
</reference>
<dbReference type="EMBL" id="JACGWO010000001">
    <property type="protein sequence ID" value="KAK4436839.1"/>
    <property type="molecule type" value="Genomic_DNA"/>
</dbReference>
<dbReference type="SMART" id="SM00717">
    <property type="entry name" value="SANT"/>
    <property type="match status" value="1"/>
</dbReference>
<evidence type="ECO:0000256" key="2">
    <source>
        <dbReference type="ARBA" id="ARBA00023015"/>
    </source>
</evidence>
<keyword evidence="1" id="KW-0217">Developmental protein</keyword>
<feature type="domain" description="SANT" evidence="9">
    <location>
        <begin position="253"/>
        <end position="304"/>
    </location>
</feature>
<feature type="compositionally biased region" description="Basic and acidic residues" evidence="6">
    <location>
        <begin position="339"/>
        <end position="405"/>
    </location>
</feature>
<keyword evidence="4" id="KW-0804">Transcription</keyword>
<dbReference type="AlphaFoldDB" id="A0AAE1YV12"/>
<sequence length="619" mass="69011">MDRISQDLELYTIPSYSSWFSWNNIHEVERFSLREFFDGSSVTRSPRIYKEYRDFIISKYREDPSRKLTFTEVRKSLVGDISVLLKVFTFLEKWGLINFSVADNSEKNSYEGSARTASFRVEEEEDNWRGRVKVEEGAPYGVRVVAAPNSMKPIIAPPPPPSVAVDGGGFVGEVGESGFKWPPLASYSDVYGELMQQEKKKGSVCGSCKENCDSAHYEYTKEGSFVLCEKCFKSGNYDKTKLADDFKYKDSANQAAAWTDAETLLLLESVLKHGDDWDLVAKNVQTKSKLECISKLIELPFGDLMLGVGNRKSRYLDVIGDISNSRQAGLASNASQESVKAEDQSSELKDKEQSRELTDTDKSPELKDRDQSPELKDKDQSPELKDKDLSSELKDKDQQNGDAKNEGPPLKRLRTGPTSDAGNSLMKQVARISTMLGPHVTASAADAAVTALCYENQCSREVFDDDDNYVDTKASPETSDQKRAAEVDNSVEDEGPNQSEIQGTSSVKSIIPQNLRTRAATATALGAAAANAKLLADQEEREIGQLVATMIEAQLTKLQRKLKYFDDLELIMGKEHAQLEELEESLMEERINVLQRIFTAGITKPKEHTSTTYQTDAIQ</sequence>
<comment type="caution">
    <text evidence="10">The sequence shown here is derived from an EMBL/GenBank/DDBJ whole genome shotgun (WGS) entry which is preliminary data.</text>
</comment>